<organism evidence="1 2">
    <name type="scientific">Ustilaginoidea virens</name>
    <name type="common">Rice false smut fungus</name>
    <name type="synonym">Villosiclava virens</name>
    <dbReference type="NCBI Taxonomy" id="1159556"/>
    <lineage>
        <taxon>Eukaryota</taxon>
        <taxon>Fungi</taxon>
        <taxon>Dikarya</taxon>
        <taxon>Ascomycota</taxon>
        <taxon>Pezizomycotina</taxon>
        <taxon>Sordariomycetes</taxon>
        <taxon>Hypocreomycetidae</taxon>
        <taxon>Hypocreales</taxon>
        <taxon>Clavicipitaceae</taxon>
        <taxon>Ustilaginoidea</taxon>
    </lineage>
</organism>
<name>A0A8E5MFV7_USTVR</name>
<reference evidence="1" key="1">
    <citation type="submission" date="2020-03" db="EMBL/GenBank/DDBJ databases">
        <title>A mixture of massive structural variations and highly conserved coding sequences in Ustilaginoidea virens genome.</title>
        <authorList>
            <person name="Zhang K."/>
            <person name="Zhao Z."/>
            <person name="Zhang Z."/>
            <person name="Li Y."/>
            <person name="Hsiang T."/>
            <person name="Sun W."/>
        </authorList>
    </citation>
    <scope>NUCLEOTIDE SEQUENCE</scope>
    <source>
        <strain evidence="1">UV-8b</strain>
    </source>
</reference>
<proteinExistence type="predicted"/>
<gene>
    <name evidence="1" type="ORF">UV8b_03084</name>
</gene>
<evidence type="ECO:0000313" key="1">
    <source>
        <dbReference type="EMBL" id="QUC18843.1"/>
    </source>
</evidence>
<dbReference type="GeneID" id="66063862"/>
<dbReference type="RefSeq" id="XP_042996516.1">
    <property type="nucleotide sequence ID" value="XM_043140582.1"/>
</dbReference>
<evidence type="ECO:0000313" key="2">
    <source>
        <dbReference type="Proteomes" id="UP000027002"/>
    </source>
</evidence>
<dbReference type="KEGG" id="uvi:66063862"/>
<dbReference type="Proteomes" id="UP000027002">
    <property type="component" value="Chromosome 2"/>
</dbReference>
<keyword evidence="2" id="KW-1185">Reference proteome</keyword>
<dbReference type="EMBL" id="CP072754">
    <property type="protein sequence ID" value="QUC18843.1"/>
    <property type="molecule type" value="Genomic_DNA"/>
</dbReference>
<sequence length="101" mass="10916">MPLPNEAIIFVLSRSAAGRKPARCLTSDDTPSPALQCASFASLGVSPSQQTKAMFMLFLDPGVFALALCWKLRARLAPSQLLASWNPNDAMVGETKYSQKD</sequence>
<dbReference type="AlphaFoldDB" id="A0A8E5MFV7"/>
<protein>
    <submittedName>
        <fullName evidence="1">Uncharacterized protein</fullName>
    </submittedName>
</protein>
<accession>A0A8E5MFV7</accession>